<dbReference type="RefSeq" id="WP_089297859.1">
    <property type="nucleotide sequence ID" value="NZ_BOMU01000100.1"/>
</dbReference>
<dbReference type="AlphaFoldDB" id="A0A239GTA6"/>
<dbReference type="Proteomes" id="UP000198415">
    <property type="component" value="Unassembled WGS sequence"/>
</dbReference>
<dbReference type="EMBL" id="FZNR01000022">
    <property type="protein sequence ID" value="SNS72456.1"/>
    <property type="molecule type" value="Genomic_DNA"/>
</dbReference>
<proteinExistence type="predicted"/>
<keyword evidence="2" id="KW-1185">Reference proteome</keyword>
<protein>
    <submittedName>
        <fullName evidence="1">Uncharacterized protein</fullName>
    </submittedName>
</protein>
<organism evidence="1 2">
    <name type="scientific">Actinoplanes regularis</name>
    <dbReference type="NCBI Taxonomy" id="52697"/>
    <lineage>
        <taxon>Bacteria</taxon>
        <taxon>Bacillati</taxon>
        <taxon>Actinomycetota</taxon>
        <taxon>Actinomycetes</taxon>
        <taxon>Micromonosporales</taxon>
        <taxon>Micromonosporaceae</taxon>
        <taxon>Actinoplanes</taxon>
    </lineage>
</organism>
<evidence type="ECO:0000313" key="2">
    <source>
        <dbReference type="Proteomes" id="UP000198415"/>
    </source>
</evidence>
<reference evidence="1 2" key="1">
    <citation type="submission" date="2017-06" db="EMBL/GenBank/DDBJ databases">
        <authorList>
            <person name="Kim H.J."/>
            <person name="Triplett B.A."/>
        </authorList>
    </citation>
    <scope>NUCLEOTIDE SEQUENCE [LARGE SCALE GENOMIC DNA]</scope>
    <source>
        <strain evidence="1 2">DSM 43151</strain>
    </source>
</reference>
<name>A0A239GTA6_9ACTN</name>
<sequence>MTATSSENVTCLCGDYGCEDTFGRATAGQDRSDCCQYCGYYGCDVCGWSDPARNINPATDSDTRGGTE</sequence>
<evidence type="ECO:0000313" key="1">
    <source>
        <dbReference type="EMBL" id="SNS72456.1"/>
    </source>
</evidence>
<gene>
    <name evidence="1" type="ORF">SAMN06264365_12262</name>
</gene>
<accession>A0A239GTA6</accession>